<organism evidence="1 2">
    <name type="scientific">Eumeta variegata</name>
    <name type="common">Bagworm moth</name>
    <name type="synonym">Eumeta japonica</name>
    <dbReference type="NCBI Taxonomy" id="151549"/>
    <lineage>
        <taxon>Eukaryota</taxon>
        <taxon>Metazoa</taxon>
        <taxon>Ecdysozoa</taxon>
        <taxon>Arthropoda</taxon>
        <taxon>Hexapoda</taxon>
        <taxon>Insecta</taxon>
        <taxon>Pterygota</taxon>
        <taxon>Neoptera</taxon>
        <taxon>Endopterygota</taxon>
        <taxon>Lepidoptera</taxon>
        <taxon>Glossata</taxon>
        <taxon>Ditrysia</taxon>
        <taxon>Tineoidea</taxon>
        <taxon>Psychidae</taxon>
        <taxon>Oiketicinae</taxon>
        <taxon>Eumeta</taxon>
    </lineage>
</organism>
<dbReference type="InterPro" id="IPR007577">
    <property type="entry name" value="GlycoTrfase_DXD_sugar-bd_CS"/>
</dbReference>
<dbReference type="OrthoDB" id="409543at2759"/>
<dbReference type="InterPro" id="IPR029044">
    <property type="entry name" value="Nucleotide-diphossugar_trans"/>
</dbReference>
<dbReference type="SUPFAM" id="SSF53448">
    <property type="entry name" value="Nucleotide-diphospho-sugar transferases"/>
    <property type="match status" value="1"/>
</dbReference>
<dbReference type="GO" id="GO:0016020">
    <property type="term" value="C:membrane"/>
    <property type="evidence" value="ECO:0007669"/>
    <property type="project" value="GOC"/>
</dbReference>
<reference evidence="1 2" key="1">
    <citation type="journal article" date="2019" name="Commun. Biol.">
        <title>The bagworm genome reveals a unique fibroin gene that provides high tensile strength.</title>
        <authorList>
            <person name="Kono N."/>
            <person name="Nakamura H."/>
            <person name="Ohtoshi R."/>
            <person name="Tomita M."/>
            <person name="Numata K."/>
            <person name="Arakawa K."/>
        </authorList>
    </citation>
    <scope>NUCLEOTIDE SEQUENCE [LARGE SCALE GENOMIC DNA]</scope>
</reference>
<protein>
    <submittedName>
        <fullName evidence="1">Lactosylceramide 4-alpha-galactosyltransferase</fullName>
    </submittedName>
</protein>
<sequence>MPIYETMKTADNISCYKSEKIDNLPAAEDLNPSARSIYFIETSCKGDLNPRQACSVESVARVHPNRTVYILFLAPIAQKTFQKGPISNLKIFDNVEFARIHFWKFVEGTVLEGLVYDGYLNKSKWPVSHTSDVLRYLVLHKWGGTYLDLDVIVRKNLDSLGLNWASRENQDAVASCVLSFSTDAVGRSIANATVQ</sequence>
<accession>A0A4C1WZA0</accession>
<name>A0A4C1WZA0_EUMVA</name>
<dbReference type="Pfam" id="PF04488">
    <property type="entry name" value="Gly_transf_sug"/>
    <property type="match status" value="1"/>
</dbReference>
<dbReference type="EMBL" id="BGZK01000686">
    <property type="protein sequence ID" value="GBP56170.1"/>
    <property type="molecule type" value="Genomic_DNA"/>
</dbReference>
<proteinExistence type="predicted"/>
<keyword evidence="1" id="KW-0328">Glycosyltransferase</keyword>
<keyword evidence="2" id="KW-1185">Reference proteome</keyword>
<dbReference type="AlphaFoldDB" id="A0A4C1WZA0"/>
<gene>
    <name evidence="1" type="primary">A4galt</name>
    <name evidence="1" type="ORF">EVAR_23610_1</name>
</gene>
<keyword evidence="1" id="KW-0808">Transferase</keyword>
<dbReference type="STRING" id="151549.A0A4C1WZA0"/>
<evidence type="ECO:0000313" key="2">
    <source>
        <dbReference type="Proteomes" id="UP000299102"/>
    </source>
</evidence>
<comment type="caution">
    <text evidence="1">The sequence shown here is derived from an EMBL/GenBank/DDBJ whole genome shotgun (WGS) entry which is preliminary data.</text>
</comment>
<dbReference type="GO" id="GO:0035248">
    <property type="term" value="F:alpha-1,4-N-acetylgalactosaminyltransferase activity"/>
    <property type="evidence" value="ECO:0007669"/>
    <property type="project" value="TreeGrafter"/>
</dbReference>
<dbReference type="PANTHER" id="PTHR12042:SF21">
    <property type="entry name" value="ALPHA1,4-GALACTOSYLTRANSFERASE 1-RELATED"/>
    <property type="match status" value="1"/>
</dbReference>
<dbReference type="Gene3D" id="3.90.550.20">
    <property type="match status" value="1"/>
</dbReference>
<dbReference type="Proteomes" id="UP000299102">
    <property type="component" value="Unassembled WGS sequence"/>
</dbReference>
<dbReference type="PANTHER" id="PTHR12042">
    <property type="entry name" value="LACTOSYLCERAMIDE 4-ALPHA-GALACTOSYLTRANSFERASE ALPHA- 1,4-GALACTOSYLTRANSFERASE"/>
    <property type="match status" value="1"/>
</dbReference>
<dbReference type="GO" id="GO:0006688">
    <property type="term" value="P:glycosphingolipid biosynthetic process"/>
    <property type="evidence" value="ECO:0007669"/>
    <property type="project" value="TreeGrafter"/>
</dbReference>
<dbReference type="InterPro" id="IPR051981">
    <property type="entry name" value="Glycosyltransf_32"/>
</dbReference>
<evidence type="ECO:0000313" key="1">
    <source>
        <dbReference type="EMBL" id="GBP56170.1"/>
    </source>
</evidence>